<comment type="caution">
    <text evidence="9">The sequence shown here is derived from an EMBL/GenBank/DDBJ whole genome shotgun (WGS) entry which is preliminary data.</text>
</comment>
<evidence type="ECO:0000256" key="2">
    <source>
        <dbReference type="ARBA" id="ARBA00022723"/>
    </source>
</evidence>
<evidence type="ECO:0000259" key="8">
    <source>
        <dbReference type="PROSITE" id="PS50048"/>
    </source>
</evidence>
<evidence type="ECO:0000256" key="7">
    <source>
        <dbReference type="SAM" id="MobiDB-lite"/>
    </source>
</evidence>
<feature type="domain" description="Zn(2)-C6 fungal-type" evidence="8">
    <location>
        <begin position="26"/>
        <end position="62"/>
    </location>
</feature>
<sequence>MSSLPGEQSVSKASKSRGPYTARGQSCSNCRRRKIKCDGKRPICSQCMRSSGISAEHTVCEYAATNRSEIQALEANVKVLQNRIRELEVVQETDDAAVRLHQPYSTLIPPIPSSEVAAPTLSQQTFDETMSQPLLDIFLRYARELGFFLHIPRFRDSILLPQNHPERPSEGLLSTIYLVGFHLSGLNETHQQEQALLSRALADVSNILSSSNRDRVLQSIQAEVLLAEYFFCTGRILEGKYHLHAALSITIAANLHKLRSTHDAVSGFPGVAPATMYGDISQMGPPLDQINEGERINAFWTTFTMSNCWAVAADSPQNFIVESFGPTIDTPWPLAMAAYEQGLLPFGLRGRETVTRFLEQPSSSTPGDNSSIAMYAKSSILLVRAASLSAMHRADMWQQQAEIYSARFTALNNLLTSFDSNLTPLSQINPLSEDYSFAFVTHLTTKAAIIILHSSLRGISVDSAEKVLSTAEACVELSNINLESATHANPLYSSLWMTIGQVLVEEIRRVRAERQLRGSAELWQREDALNAKLQQVFTVMRYTPTHSPLNDYMVMKLQELYRSA</sequence>
<keyword evidence="4" id="KW-0804">Transcription</keyword>
<dbReference type="PROSITE" id="PS50048">
    <property type="entry name" value="ZN2_CY6_FUNGAL_2"/>
    <property type="match status" value="1"/>
</dbReference>
<dbReference type="InterPro" id="IPR036864">
    <property type="entry name" value="Zn2-C6_fun-type_DNA-bd_sf"/>
</dbReference>
<accession>A0AA38PH10</accession>
<dbReference type="GO" id="GO:0005634">
    <property type="term" value="C:nucleus"/>
    <property type="evidence" value="ECO:0007669"/>
    <property type="project" value="UniProtKB-SubCell"/>
</dbReference>
<dbReference type="PANTHER" id="PTHR47338:SF29">
    <property type="entry name" value="ZN(2)-C6 FUNGAL-TYPE DOMAIN-CONTAINING PROTEIN"/>
    <property type="match status" value="1"/>
</dbReference>
<dbReference type="Gene3D" id="4.10.240.10">
    <property type="entry name" value="Zn(2)-C6 fungal-type DNA-binding domain"/>
    <property type="match status" value="1"/>
</dbReference>
<dbReference type="Pfam" id="PF00172">
    <property type="entry name" value="Zn_clus"/>
    <property type="match status" value="1"/>
</dbReference>
<protein>
    <submittedName>
        <fullName evidence="9">Zn(2)-Cys(6) binuclear cluster domain-containing protein</fullName>
    </submittedName>
</protein>
<reference evidence="9" key="1">
    <citation type="submission" date="2022-08" db="EMBL/GenBank/DDBJ databases">
        <authorList>
            <consortium name="DOE Joint Genome Institute"/>
            <person name="Min B."/>
            <person name="Riley R."/>
            <person name="Sierra-Patev S."/>
            <person name="Naranjo-Ortiz M."/>
            <person name="Looney B."/>
            <person name="Konkel Z."/>
            <person name="Slot J.C."/>
            <person name="Sakamoto Y."/>
            <person name="Steenwyk J.L."/>
            <person name="Rokas A."/>
            <person name="Carro J."/>
            <person name="Camarero S."/>
            <person name="Ferreira P."/>
            <person name="Molpeceres G."/>
            <person name="Ruiz-Duenas F.J."/>
            <person name="Serrano A."/>
            <person name="Henrissat B."/>
            <person name="Drula E."/>
            <person name="Hughes K.W."/>
            <person name="Mata J.L."/>
            <person name="Ishikawa N.K."/>
            <person name="Vargas-Isla R."/>
            <person name="Ushijima S."/>
            <person name="Smith C.A."/>
            <person name="Ahrendt S."/>
            <person name="Andreopoulos W."/>
            <person name="He G."/>
            <person name="Labutti K."/>
            <person name="Lipzen A."/>
            <person name="Ng V."/>
            <person name="Sandor L."/>
            <person name="Barry K."/>
            <person name="Martinez A.T."/>
            <person name="Xiao Y."/>
            <person name="Gibbons J.G."/>
            <person name="Terashima K."/>
            <person name="Hibbett D.S."/>
            <person name="Grigoriev I.V."/>
        </authorList>
    </citation>
    <scope>NUCLEOTIDE SEQUENCE</scope>
    <source>
        <strain evidence="9">TFB9207</strain>
    </source>
</reference>
<keyword evidence="10" id="KW-1185">Reference proteome</keyword>
<gene>
    <name evidence="9" type="ORF">F5878DRAFT_696884</name>
</gene>
<evidence type="ECO:0000256" key="1">
    <source>
        <dbReference type="ARBA" id="ARBA00004123"/>
    </source>
</evidence>
<dbReference type="Proteomes" id="UP001163846">
    <property type="component" value="Unassembled WGS sequence"/>
</dbReference>
<feature type="compositionally biased region" description="Polar residues" evidence="7">
    <location>
        <begin position="1"/>
        <end position="13"/>
    </location>
</feature>
<name>A0AA38PH10_9AGAR</name>
<dbReference type="GO" id="GO:0008270">
    <property type="term" value="F:zinc ion binding"/>
    <property type="evidence" value="ECO:0007669"/>
    <property type="project" value="InterPro"/>
</dbReference>
<dbReference type="InterPro" id="IPR001138">
    <property type="entry name" value="Zn2Cys6_DnaBD"/>
</dbReference>
<dbReference type="InterPro" id="IPR050815">
    <property type="entry name" value="TF_fung"/>
</dbReference>
<comment type="subcellular location">
    <subcellularLocation>
        <location evidence="1">Nucleus</location>
    </subcellularLocation>
</comment>
<evidence type="ECO:0000313" key="10">
    <source>
        <dbReference type="Proteomes" id="UP001163846"/>
    </source>
</evidence>
<evidence type="ECO:0000256" key="5">
    <source>
        <dbReference type="ARBA" id="ARBA00023242"/>
    </source>
</evidence>
<dbReference type="GO" id="GO:0000981">
    <property type="term" value="F:DNA-binding transcription factor activity, RNA polymerase II-specific"/>
    <property type="evidence" value="ECO:0007669"/>
    <property type="project" value="InterPro"/>
</dbReference>
<evidence type="ECO:0000256" key="6">
    <source>
        <dbReference type="SAM" id="Coils"/>
    </source>
</evidence>
<feature type="region of interest" description="Disordered" evidence="7">
    <location>
        <begin position="1"/>
        <end position="25"/>
    </location>
</feature>
<keyword evidence="3" id="KW-0805">Transcription regulation</keyword>
<keyword evidence="2" id="KW-0479">Metal-binding</keyword>
<dbReference type="PANTHER" id="PTHR47338">
    <property type="entry name" value="ZN(II)2CYS6 TRANSCRIPTION FACTOR (EUROFUNG)-RELATED"/>
    <property type="match status" value="1"/>
</dbReference>
<evidence type="ECO:0000256" key="3">
    <source>
        <dbReference type="ARBA" id="ARBA00023015"/>
    </source>
</evidence>
<dbReference type="AlphaFoldDB" id="A0AA38PH10"/>
<evidence type="ECO:0000256" key="4">
    <source>
        <dbReference type="ARBA" id="ARBA00023163"/>
    </source>
</evidence>
<dbReference type="EMBL" id="MU805996">
    <property type="protein sequence ID" value="KAJ3842748.1"/>
    <property type="molecule type" value="Genomic_DNA"/>
</dbReference>
<dbReference type="CDD" id="cd00067">
    <property type="entry name" value="GAL4"/>
    <property type="match status" value="1"/>
</dbReference>
<proteinExistence type="predicted"/>
<evidence type="ECO:0000313" key="9">
    <source>
        <dbReference type="EMBL" id="KAJ3842748.1"/>
    </source>
</evidence>
<dbReference type="CDD" id="cd12148">
    <property type="entry name" value="fungal_TF_MHR"/>
    <property type="match status" value="1"/>
</dbReference>
<keyword evidence="6" id="KW-0175">Coiled coil</keyword>
<feature type="coiled-coil region" evidence="6">
    <location>
        <begin position="63"/>
        <end position="90"/>
    </location>
</feature>
<dbReference type="SMART" id="SM00066">
    <property type="entry name" value="GAL4"/>
    <property type="match status" value="1"/>
</dbReference>
<dbReference type="SUPFAM" id="SSF57701">
    <property type="entry name" value="Zn2/Cys6 DNA-binding domain"/>
    <property type="match status" value="1"/>
</dbReference>
<organism evidence="9 10">
    <name type="scientific">Lentinula raphanica</name>
    <dbReference type="NCBI Taxonomy" id="153919"/>
    <lineage>
        <taxon>Eukaryota</taxon>
        <taxon>Fungi</taxon>
        <taxon>Dikarya</taxon>
        <taxon>Basidiomycota</taxon>
        <taxon>Agaricomycotina</taxon>
        <taxon>Agaricomycetes</taxon>
        <taxon>Agaricomycetidae</taxon>
        <taxon>Agaricales</taxon>
        <taxon>Marasmiineae</taxon>
        <taxon>Omphalotaceae</taxon>
        <taxon>Lentinula</taxon>
    </lineage>
</organism>
<keyword evidence="5" id="KW-0539">Nucleus</keyword>